<keyword evidence="7 9" id="KW-0413">Isomerase</keyword>
<dbReference type="GO" id="GO:0003755">
    <property type="term" value="F:peptidyl-prolyl cis-trans isomerase activity"/>
    <property type="evidence" value="ECO:0007669"/>
    <property type="project" value="UniProtKB-UniRule"/>
</dbReference>
<organism evidence="12 13">
    <name type="scientific">Deinococcus reticulitermitis</name>
    <dbReference type="NCBI Taxonomy" id="856736"/>
    <lineage>
        <taxon>Bacteria</taxon>
        <taxon>Thermotogati</taxon>
        <taxon>Deinococcota</taxon>
        <taxon>Deinococci</taxon>
        <taxon>Deinococcales</taxon>
        <taxon>Deinococcaceae</taxon>
        <taxon>Deinococcus</taxon>
    </lineage>
</organism>
<accession>A0A1H7AAG1</accession>
<proteinExistence type="inferred from homology"/>
<keyword evidence="13" id="KW-1185">Reference proteome</keyword>
<dbReference type="InterPro" id="IPR001179">
    <property type="entry name" value="PPIase_FKBP_dom"/>
</dbReference>
<keyword evidence="6" id="KW-0143">Chaperone</keyword>
<evidence type="ECO:0000256" key="8">
    <source>
        <dbReference type="ARBA" id="ARBA00037071"/>
    </source>
</evidence>
<evidence type="ECO:0000256" key="10">
    <source>
        <dbReference type="RuleBase" id="RU003915"/>
    </source>
</evidence>
<comment type="function">
    <text evidence="8">Also involved in hydrogenase metallocenter assembly, probably by participating in the nickel insertion step. This function in hydrogenase biosynthesis requires chaperone activity and the presence of the metal-binding domain, but not PPIase activity.</text>
</comment>
<dbReference type="AlphaFoldDB" id="A0A1H7AAG1"/>
<dbReference type="GO" id="GO:0005737">
    <property type="term" value="C:cytoplasm"/>
    <property type="evidence" value="ECO:0007669"/>
    <property type="project" value="UniProtKB-SubCell"/>
</dbReference>
<keyword evidence="5 9" id="KW-0697">Rotamase</keyword>
<dbReference type="Proteomes" id="UP000199223">
    <property type="component" value="Unassembled WGS sequence"/>
</dbReference>
<comment type="subcellular location">
    <subcellularLocation>
        <location evidence="2">Cytoplasm</location>
    </subcellularLocation>
</comment>
<evidence type="ECO:0000256" key="5">
    <source>
        <dbReference type="ARBA" id="ARBA00023110"/>
    </source>
</evidence>
<sequence length="158" mass="17275">MKIAQDKVVDIDYTLTVDGEVIDSSAGEQPLVYLHGHGLIIPGLERALEGREVGDSFQITVAPEDGYGERNEEAVETLERADFDDTVEVGETYYMQATDGTSFPFTVISMDGESVRADFNPPLAGKTLNFDVQVRAVRDATPEEIEHGHAHADDMDGD</sequence>
<dbReference type="PANTHER" id="PTHR47861">
    <property type="entry name" value="FKBP-TYPE PEPTIDYL-PROLYL CIS-TRANS ISOMERASE SLYD"/>
    <property type="match status" value="1"/>
</dbReference>
<dbReference type="Gene3D" id="3.10.50.40">
    <property type="match status" value="1"/>
</dbReference>
<evidence type="ECO:0000256" key="1">
    <source>
        <dbReference type="ARBA" id="ARBA00000971"/>
    </source>
</evidence>
<dbReference type="PANTHER" id="PTHR47861:SF3">
    <property type="entry name" value="FKBP-TYPE PEPTIDYL-PROLYL CIS-TRANS ISOMERASE SLYD"/>
    <property type="match status" value="1"/>
</dbReference>
<keyword evidence="4" id="KW-0963">Cytoplasm</keyword>
<evidence type="ECO:0000259" key="11">
    <source>
        <dbReference type="PROSITE" id="PS50059"/>
    </source>
</evidence>
<evidence type="ECO:0000256" key="4">
    <source>
        <dbReference type="ARBA" id="ARBA00022490"/>
    </source>
</evidence>
<dbReference type="Pfam" id="PF00254">
    <property type="entry name" value="FKBP_C"/>
    <property type="match status" value="1"/>
</dbReference>
<evidence type="ECO:0000256" key="2">
    <source>
        <dbReference type="ARBA" id="ARBA00004496"/>
    </source>
</evidence>
<reference evidence="13" key="1">
    <citation type="submission" date="2016-10" db="EMBL/GenBank/DDBJ databases">
        <authorList>
            <person name="Varghese N."/>
            <person name="Submissions S."/>
        </authorList>
    </citation>
    <scope>NUCLEOTIDE SEQUENCE [LARGE SCALE GENOMIC DNA]</scope>
    <source>
        <strain evidence="13">CGMCC 1.10218</strain>
    </source>
</reference>
<gene>
    <name evidence="12" type="ORF">SAMN04488058_11164</name>
</gene>
<dbReference type="PROSITE" id="PS50059">
    <property type="entry name" value="FKBP_PPIASE"/>
    <property type="match status" value="1"/>
</dbReference>
<evidence type="ECO:0000256" key="7">
    <source>
        <dbReference type="ARBA" id="ARBA00023235"/>
    </source>
</evidence>
<name>A0A1H7AAG1_9DEIO</name>
<evidence type="ECO:0000313" key="13">
    <source>
        <dbReference type="Proteomes" id="UP000199223"/>
    </source>
</evidence>
<dbReference type="OrthoDB" id="9808891at2"/>
<evidence type="ECO:0000256" key="9">
    <source>
        <dbReference type="PROSITE-ProRule" id="PRU00277"/>
    </source>
</evidence>
<feature type="domain" description="PPIase FKBP-type" evidence="11">
    <location>
        <begin position="6"/>
        <end position="71"/>
    </location>
</feature>
<protein>
    <recommendedName>
        <fullName evidence="10">Peptidyl-prolyl cis-trans isomerase</fullName>
        <ecNumber evidence="10">5.2.1.8</ecNumber>
    </recommendedName>
</protein>
<dbReference type="SUPFAM" id="SSF54534">
    <property type="entry name" value="FKBP-like"/>
    <property type="match status" value="1"/>
</dbReference>
<dbReference type="RefSeq" id="WP_092264868.1">
    <property type="nucleotide sequence ID" value="NZ_FNZA01000011.1"/>
</dbReference>
<dbReference type="STRING" id="856736.SAMN04488058_11164"/>
<dbReference type="InterPro" id="IPR046357">
    <property type="entry name" value="PPIase_dom_sf"/>
</dbReference>
<comment type="similarity">
    <text evidence="3 10">Belongs to the FKBP-type PPIase family.</text>
</comment>
<evidence type="ECO:0000256" key="6">
    <source>
        <dbReference type="ARBA" id="ARBA00023186"/>
    </source>
</evidence>
<dbReference type="EC" id="5.2.1.8" evidence="10"/>
<dbReference type="GO" id="GO:0042026">
    <property type="term" value="P:protein refolding"/>
    <property type="evidence" value="ECO:0007669"/>
    <property type="project" value="UniProtKB-ARBA"/>
</dbReference>
<evidence type="ECO:0000313" key="12">
    <source>
        <dbReference type="EMBL" id="SEJ59072.1"/>
    </source>
</evidence>
<evidence type="ECO:0000256" key="3">
    <source>
        <dbReference type="ARBA" id="ARBA00006577"/>
    </source>
</evidence>
<comment type="catalytic activity">
    <reaction evidence="1 9 10">
        <text>[protein]-peptidylproline (omega=180) = [protein]-peptidylproline (omega=0)</text>
        <dbReference type="Rhea" id="RHEA:16237"/>
        <dbReference type="Rhea" id="RHEA-COMP:10747"/>
        <dbReference type="Rhea" id="RHEA-COMP:10748"/>
        <dbReference type="ChEBI" id="CHEBI:83833"/>
        <dbReference type="ChEBI" id="CHEBI:83834"/>
        <dbReference type="EC" id="5.2.1.8"/>
    </reaction>
</comment>
<dbReference type="EMBL" id="FNZA01000011">
    <property type="protein sequence ID" value="SEJ59072.1"/>
    <property type="molecule type" value="Genomic_DNA"/>
</dbReference>